<dbReference type="GO" id="GO:0005886">
    <property type="term" value="C:plasma membrane"/>
    <property type="evidence" value="ECO:0007669"/>
    <property type="project" value="TreeGrafter"/>
</dbReference>
<feature type="chain" id="PRO_5014545900" evidence="6">
    <location>
        <begin position="20"/>
        <end position="970"/>
    </location>
</feature>
<feature type="compositionally biased region" description="Polar residues" evidence="5">
    <location>
        <begin position="463"/>
        <end position="508"/>
    </location>
</feature>
<sequence length="970" mass="107048">MRRVSMLLVISFLAAVVWAADYADDNQHPCARECKHGDTPMICEYDFTVEWYYVLSKACQDCPLNQTDCDSPECIAADGVQRAITVVNRRMPGPGIFVCHNDTISVTVRNKLMTSDVVTIHWHGISQRGTQYMDGVPMVTQCPIHSYSSFRYNFKAEEAGSHFWHAHSGFQRADGVVGPLVVRQPRSEDPHSNLYDLDLTEHYITVTEWLGELTINKFERHHHKHGDTMPQSMLINGKGAFKGYHNHVTNEHVFTPYAYFHVTPGKRHRFRMTSNGIVDCPIQFSIDGHNLTIIATDGYPVVPHVVESLVIISGERYDFVLHAGKDASAGNFWIRTAGLTNCAGKKARQLAVLRYHGAPEELPRGPTDYDSMLRGGKQLNPPDGNVEDDKERLSSVAQLHSVVPDDATSQKDADVTFYLVMDYNSMHSMKHGGHDSDKDEGNQMDQSNHNMNNDGQQMDHSKHQITNGQSMESGHQSSAMGDMKASQTNDTVTHGGNQSMAQGTTMTNPRVVGERKKRNAEGHTAYNSQNNNGESQPNNTSVSPPMIPQDKNKTSSAQHMGSDQDMSGNENDHNMRTRTPSGHHGMAAVNGGHSDQQPTDSRHSGHVMTAGGGTMAHSSTEKGRMANASTDHSSMNHSAMGNSGMDHSSMDHSTMGNSSMDHSAMGNSGMDHSSMDHSTMGNSGVGNSGMDHSNIGHSNMGNSAMDDSGMDHSNMVHSNMSNSGMGHHEMDSSAHHIHSPQINQITMTFPPKPLLSQFNEIPEGQFCNHTTHTNCMHGACECTYLLEVEYGQVVELVMVDLMGTKDSHHPMHLHGQPFRVMAMHKIDGPFTTDDVKQMDRKGLIKRKLKGAALKDTVAVPNGGFTIVRFHATNPGFWLFHCHILIHSESGMALVIKVGDPKKDFPPIPRNFPRCGTWNFENEEEQTTSAKCPDESASVKKIRASDGTRLNSMSTLINFAILWLLVPFIIV</sequence>
<feature type="region of interest" description="Disordered" evidence="5">
    <location>
        <begin position="362"/>
        <end position="391"/>
    </location>
</feature>
<dbReference type="CDD" id="cd13905">
    <property type="entry name" value="CuRO_3_tcLLC2_insect_like"/>
    <property type="match status" value="1"/>
</dbReference>
<dbReference type="Pfam" id="PF00394">
    <property type="entry name" value="Cu-oxidase"/>
    <property type="match status" value="1"/>
</dbReference>
<dbReference type="AlphaFoldDB" id="A0A1S3J9N9"/>
<evidence type="ECO:0000313" key="12">
    <source>
        <dbReference type="RefSeq" id="XP_013407118.1"/>
    </source>
</evidence>
<protein>
    <submittedName>
        <fullName evidence="11 12">Uncharacterized protein LOC106171353</fullName>
    </submittedName>
</protein>
<feature type="compositionally biased region" description="Polar residues" evidence="5">
    <location>
        <begin position="443"/>
        <end position="456"/>
    </location>
</feature>
<evidence type="ECO:0000256" key="1">
    <source>
        <dbReference type="ARBA" id="ARBA00010609"/>
    </source>
</evidence>
<evidence type="ECO:0000313" key="10">
    <source>
        <dbReference type="Proteomes" id="UP000085678"/>
    </source>
</evidence>
<evidence type="ECO:0000259" key="9">
    <source>
        <dbReference type="Pfam" id="PF07732"/>
    </source>
</evidence>
<keyword evidence="2" id="KW-0479">Metal-binding</keyword>
<evidence type="ECO:0000313" key="11">
    <source>
        <dbReference type="RefSeq" id="XP_013407117.1"/>
    </source>
</evidence>
<evidence type="ECO:0000256" key="3">
    <source>
        <dbReference type="ARBA" id="ARBA00023002"/>
    </source>
</evidence>
<organism evidence="10 11">
    <name type="scientific">Lingula anatina</name>
    <name type="common">Brachiopod</name>
    <name type="synonym">Lingula unguis</name>
    <dbReference type="NCBI Taxonomy" id="7574"/>
    <lineage>
        <taxon>Eukaryota</taxon>
        <taxon>Metazoa</taxon>
        <taxon>Spiralia</taxon>
        <taxon>Lophotrochozoa</taxon>
        <taxon>Brachiopoda</taxon>
        <taxon>Linguliformea</taxon>
        <taxon>Lingulata</taxon>
        <taxon>Lingulida</taxon>
        <taxon>Linguloidea</taxon>
        <taxon>Lingulidae</taxon>
        <taxon>Lingula</taxon>
    </lineage>
</organism>
<keyword evidence="3" id="KW-0560">Oxidoreductase</keyword>
<feature type="compositionally biased region" description="Polar residues" evidence="5">
    <location>
        <begin position="525"/>
        <end position="543"/>
    </location>
</feature>
<dbReference type="GO" id="GO:0006826">
    <property type="term" value="P:iron ion transport"/>
    <property type="evidence" value="ECO:0007669"/>
    <property type="project" value="TreeGrafter"/>
</dbReference>
<comment type="similarity">
    <text evidence="1">Belongs to the multicopper oxidase family.</text>
</comment>
<dbReference type="Pfam" id="PF07731">
    <property type="entry name" value="Cu-oxidase_2"/>
    <property type="match status" value="1"/>
</dbReference>
<keyword evidence="4" id="KW-0186">Copper</keyword>
<dbReference type="FunFam" id="2.60.40.420:FF:000031">
    <property type="entry name" value="Laccase-2 isoform A"/>
    <property type="match status" value="1"/>
</dbReference>
<feature type="region of interest" description="Disordered" evidence="5">
    <location>
        <begin position="429"/>
        <end position="633"/>
    </location>
</feature>
<dbReference type="Proteomes" id="UP000085678">
    <property type="component" value="Unplaced"/>
</dbReference>
<feature type="domain" description="Plastocyanin-like" evidence="9">
    <location>
        <begin position="76"/>
        <end position="186"/>
    </location>
</feature>
<proteinExistence type="inferred from homology"/>
<dbReference type="GeneID" id="106171353"/>
<name>A0A1S3J9N9_LINAN</name>
<evidence type="ECO:0000256" key="4">
    <source>
        <dbReference type="ARBA" id="ARBA00023008"/>
    </source>
</evidence>
<dbReference type="KEGG" id="lak:106171353"/>
<dbReference type="PANTHER" id="PTHR11709:SF394">
    <property type="entry name" value="FI03373P-RELATED"/>
    <property type="match status" value="1"/>
</dbReference>
<dbReference type="InterPro" id="IPR011707">
    <property type="entry name" value="Cu-oxidase-like_N"/>
</dbReference>
<dbReference type="InterPro" id="IPR045087">
    <property type="entry name" value="Cu-oxidase_fam"/>
</dbReference>
<feature type="domain" description="Plastocyanin-like" evidence="7">
    <location>
        <begin position="202"/>
        <end position="358"/>
    </location>
</feature>
<feature type="compositionally biased region" description="Polar residues" evidence="5">
    <location>
        <begin position="554"/>
        <end position="569"/>
    </location>
</feature>
<dbReference type="CDD" id="cd13858">
    <property type="entry name" value="CuRO_1_tcLCC2_insect_like"/>
    <property type="match status" value="1"/>
</dbReference>
<evidence type="ECO:0000256" key="2">
    <source>
        <dbReference type="ARBA" id="ARBA00022723"/>
    </source>
</evidence>
<dbReference type="InterPro" id="IPR011706">
    <property type="entry name" value="Cu-oxidase_C"/>
</dbReference>
<accession>A0A1S3J9N9</accession>
<dbReference type="Gene3D" id="2.60.40.420">
    <property type="entry name" value="Cupredoxins - blue copper proteins"/>
    <property type="match status" value="3"/>
</dbReference>
<dbReference type="FunFam" id="2.60.40.420:FF:000045">
    <property type="entry name" value="Laccase 2"/>
    <property type="match status" value="1"/>
</dbReference>
<dbReference type="OrthoDB" id="2121828at2759"/>
<dbReference type="GO" id="GO:0005507">
    <property type="term" value="F:copper ion binding"/>
    <property type="evidence" value="ECO:0007669"/>
    <property type="project" value="InterPro"/>
</dbReference>
<keyword evidence="6" id="KW-0732">Signal</keyword>
<evidence type="ECO:0000259" key="7">
    <source>
        <dbReference type="Pfam" id="PF00394"/>
    </source>
</evidence>
<dbReference type="InterPro" id="IPR001117">
    <property type="entry name" value="Cu-oxidase_2nd"/>
</dbReference>
<keyword evidence="10" id="KW-1185">Reference proteome</keyword>
<feature type="signal peptide" evidence="6">
    <location>
        <begin position="1"/>
        <end position="19"/>
    </location>
</feature>
<dbReference type="InterPro" id="IPR002355">
    <property type="entry name" value="Cu_oxidase_Cu_BS"/>
</dbReference>
<feature type="compositionally biased region" description="Basic and acidic residues" evidence="5">
    <location>
        <begin position="432"/>
        <end position="441"/>
    </location>
</feature>
<dbReference type="GO" id="GO:0016491">
    <property type="term" value="F:oxidoreductase activity"/>
    <property type="evidence" value="ECO:0007669"/>
    <property type="project" value="UniProtKB-KW"/>
</dbReference>
<dbReference type="InterPro" id="IPR008972">
    <property type="entry name" value="Cupredoxin"/>
</dbReference>
<dbReference type="Pfam" id="PF07732">
    <property type="entry name" value="Cu-oxidase_3"/>
    <property type="match status" value="1"/>
</dbReference>
<dbReference type="RefSeq" id="XP_013407119.1">
    <property type="nucleotide sequence ID" value="XM_013551665.1"/>
</dbReference>
<evidence type="ECO:0000256" key="6">
    <source>
        <dbReference type="SAM" id="SignalP"/>
    </source>
</evidence>
<dbReference type="RefSeq" id="XP_013407118.1">
    <property type="nucleotide sequence ID" value="XM_013551664.1"/>
</dbReference>
<dbReference type="CDD" id="cd13884">
    <property type="entry name" value="CuRO_2_tcLCC_insect_like"/>
    <property type="match status" value="1"/>
</dbReference>
<evidence type="ECO:0000256" key="5">
    <source>
        <dbReference type="SAM" id="MobiDB-lite"/>
    </source>
</evidence>
<dbReference type="SUPFAM" id="SSF49503">
    <property type="entry name" value="Cupredoxins"/>
    <property type="match status" value="3"/>
</dbReference>
<feature type="domain" description="Plastocyanin-like" evidence="8">
    <location>
        <begin position="768"/>
        <end position="899"/>
    </location>
</feature>
<gene>
    <name evidence="11 12 13" type="primary">LOC106171353</name>
</gene>
<reference evidence="11 12" key="1">
    <citation type="submission" date="2025-04" db="UniProtKB">
        <authorList>
            <consortium name="RefSeq"/>
        </authorList>
    </citation>
    <scope>IDENTIFICATION</scope>
    <source>
        <tissue evidence="11 12">Gonads</tissue>
    </source>
</reference>
<evidence type="ECO:0000313" key="13">
    <source>
        <dbReference type="RefSeq" id="XP_013407119.1"/>
    </source>
</evidence>
<dbReference type="PANTHER" id="PTHR11709">
    <property type="entry name" value="MULTI-COPPER OXIDASE"/>
    <property type="match status" value="1"/>
</dbReference>
<dbReference type="RefSeq" id="XP_013407117.1">
    <property type="nucleotide sequence ID" value="XM_013551663.1"/>
</dbReference>
<dbReference type="PROSITE" id="PS00080">
    <property type="entry name" value="MULTICOPPER_OXIDASE2"/>
    <property type="match status" value="1"/>
</dbReference>
<evidence type="ECO:0000259" key="8">
    <source>
        <dbReference type="Pfam" id="PF07731"/>
    </source>
</evidence>